<dbReference type="AlphaFoldDB" id="A0AAP0X2I6"/>
<evidence type="ECO:0000313" key="3">
    <source>
        <dbReference type="Proteomes" id="UP001415857"/>
    </source>
</evidence>
<accession>A0AAP0X2I6</accession>
<evidence type="ECO:0000256" key="1">
    <source>
        <dbReference type="SAM" id="MobiDB-lite"/>
    </source>
</evidence>
<gene>
    <name evidence="2" type="ORF">L1049_015429</name>
</gene>
<evidence type="ECO:0000313" key="2">
    <source>
        <dbReference type="EMBL" id="KAK9287021.1"/>
    </source>
</evidence>
<keyword evidence="3" id="KW-1185">Reference proteome</keyword>
<name>A0AAP0X2I6_LIQFO</name>
<feature type="region of interest" description="Disordered" evidence="1">
    <location>
        <begin position="101"/>
        <end position="122"/>
    </location>
</feature>
<sequence length="122" mass="12983">MGIERVAKNACPPHSSNQKGFEAVSPPLLLLPLLLVASMAAARGFAASSSMESTLHCRISSSSSSMASPSQIRISYKPSKVRRMVSERCASLNPKCEAVPDNFVREDKADSRASSVSSSRIA</sequence>
<reference evidence="2 3" key="1">
    <citation type="journal article" date="2024" name="Plant J.">
        <title>Genome sequences and population genomics reveal climatic adaptation and genomic divergence between two closely related sweetgum species.</title>
        <authorList>
            <person name="Xu W.Q."/>
            <person name="Ren C.Q."/>
            <person name="Zhang X.Y."/>
            <person name="Comes H.P."/>
            <person name="Liu X.H."/>
            <person name="Li Y.G."/>
            <person name="Kettle C.J."/>
            <person name="Jalonen R."/>
            <person name="Gaisberger H."/>
            <person name="Ma Y.Z."/>
            <person name="Qiu Y.X."/>
        </authorList>
    </citation>
    <scope>NUCLEOTIDE SEQUENCE [LARGE SCALE GENOMIC DNA]</scope>
    <source>
        <strain evidence="2">Hangzhou</strain>
    </source>
</reference>
<dbReference type="Proteomes" id="UP001415857">
    <property type="component" value="Unassembled WGS sequence"/>
</dbReference>
<protein>
    <submittedName>
        <fullName evidence="2">Uncharacterized protein</fullName>
    </submittedName>
</protein>
<dbReference type="EMBL" id="JBBPBK010000004">
    <property type="protein sequence ID" value="KAK9287021.1"/>
    <property type="molecule type" value="Genomic_DNA"/>
</dbReference>
<comment type="caution">
    <text evidence="2">The sequence shown here is derived from an EMBL/GenBank/DDBJ whole genome shotgun (WGS) entry which is preliminary data.</text>
</comment>
<organism evidence="2 3">
    <name type="scientific">Liquidambar formosana</name>
    <name type="common">Formosan gum</name>
    <dbReference type="NCBI Taxonomy" id="63359"/>
    <lineage>
        <taxon>Eukaryota</taxon>
        <taxon>Viridiplantae</taxon>
        <taxon>Streptophyta</taxon>
        <taxon>Embryophyta</taxon>
        <taxon>Tracheophyta</taxon>
        <taxon>Spermatophyta</taxon>
        <taxon>Magnoliopsida</taxon>
        <taxon>eudicotyledons</taxon>
        <taxon>Gunneridae</taxon>
        <taxon>Pentapetalae</taxon>
        <taxon>Saxifragales</taxon>
        <taxon>Altingiaceae</taxon>
        <taxon>Liquidambar</taxon>
    </lineage>
</organism>
<feature type="region of interest" description="Disordered" evidence="1">
    <location>
        <begin position="1"/>
        <end position="20"/>
    </location>
</feature>
<proteinExistence type="predicted"/>
<feature type="compositionally biased region" description="Low complexity" evidence="1">
    <location>
        <begin position="112"/>
        <end position="122"/>
    </location>
</feature>